<proteinExistence type="predicted"/>
<keyword evidence="3" id="KW-1185">Reference proteome</keyword>
<feature type="compositionally biased region" description="Basic and acidic residues" evidence="1">
    <location>
        <begin position="1"/>
        <end position="10"/>
    </location>
</feature>
<organism evidence="2 3">
    <name type="scientific">Zophobas morio</name>
    <dbReference type="NCBI Taxonomy" id="2755281"/>
    <lineage>
        <taxon>Eukaryota</taxon>
        <taxon>Metazoa</taxon>
        <taxon>Ecdysozoa</taxon>
        <taxon>Arthropoda</taxon>
        <taxon>Hexapoda</taxon>
        <taxon>Insecta</taxon>
        <taxon>Pterygota</taxon>
        <taxon>Neoptera</taxon>
        <taxon>Endopterygota</taxon>
        <taxon>Coleoptera</taxon>
        <taxon>Polyphaga</taxon>
        <taxon>Cucujiformia</taxon>
        <taxon>Tenebrionidae</taxon>
        <taxon>Zophobas</taxon>
    </lineage>
</organism>
<evidence type="ECO:0000313" key="2">
    <source>
        <dbReference type="EMBL" id="KAJ3653260.1"/>
    </source>
</evidence>
<sequence>MSADEEHSLDYIEDPYFNPQTSTATPSLDDLDSLDYDVLENELELFDLRQLDFDEANCNSLPQNDESVNVEAEFFNVKRANAIIRAFFKKDFKRQVRVTYCDLTKPYLAKLPKDNNFRKYLDISGDGE</sequence>
<dbReference type="AlphaFoldDB" id="A0AA38ICH6"/>
<evidence type="ECO:0000256" key="1">
    <source>
        <dbReference type="SAM" id="MobiDB-lite"/>
    </source>
</evidence>
<comment type="caution">
    <text evidence="2">The sequence shown here is derived from an EMBL/GenBank/DDBJ whole genome shotgun (WGS) entry which is preliminary data.</text>
</comment>
<reference evidence="2" key="1">
    <citation type="journal article" date="2023" name="G3 (Bethesda)">
        <title>Whole genome assemblies of Zophobas morio and Tenebrio molitor.</title>
        <authorList>
            <person name="Kaur S."/>
            <person name="Stinson S.A."/>
            <person name="diCenzo G.C."/>
        </authorList>
    </citation>
    <scope>NUCLEOTIDE SEQUENCE</scope>
    <source>
        <strain evidence="2">QUZm001</strain>
    </source>
</reference>
<evidence type="ECO:0000313" key="3">
    <source>
        <dbReference type="Proteomes" id="UP001168821"/>
    </source>
</evidence>
<accession>A0AA38ICH6</accession>
<name>A0AA38ICH6_9CUCU</name>
<dbReference type="EMBL" id="JALNTZ010000004">
    <property type="protein sequence ID" value="KAJ3653260.1"/>
    <property type="molecule type" value="Genomic_DNA"/>
</dbReference>
<gene>
    <name evidence="2" type="ORF">Zmor_012521</name>
</gene>
<feature type="region of interest" description="Disordered" evidence="1">
    <location>
        <begin position="1"/>
        <end position="25"/>
    </location>
</feature>
<protein>
    <submittedName>
        <fullName evidence="2">Uncharacterized protein</fullName>
    </submittedName>
</protein>
<dbReference type="Proteomes" id="UP001168821">
    <property type="component" value="Unassembled WGS sequence"/>
</dbReference>